<evidence type="ECO:0000313" key="2">
    <source>
        <dbReference type="Proteomes" id="UP000095287"/>
    </source>
</evidence>
<evidence type="ECO:0000256" key="1">
    <source>
        <dbReference type="SAM" id="MobiDB-lite"/>
    </source>
</evidence>
<keyword evidence="2" id="KW-1185">Reference proteome</keyword>
<reference evidence="3" key="1">
    <citation type="submission" date="2016-11" db="UniProtKB">
        <authorList>
            <consortium name="WormBaseParasite"/>
        </authorList>
    </citation>
    <scope>IDENTIFICATION</scope>
</reference>
<dbReference type="PROSITE" id="PS51257">
    <property type="entry name" value="PROKAR_LIPOPROTEIN"/>
    <property type="match status" value="1"/>
</dbReference>
<feature type="compositionally biased region" description="Polar residues" evidence="1">
    <location>
        <begin position="373"/>
        <end position="385"/>
    </location>
</feature>
<proteinExistence type="predicted"/>
<accession>A0A1I7ZN11</accession>
<evidence type="ECO:0000313" key="3">
    <source>
        <dbReference type="WBParaSite" id="L893_g27794.t1"/>
    </source>
</evidence>
<feature type="region of interest" description="Disordered" evidence="1">
    <location>
        <begin position="364"/>
        <end position="385"/>
    </location>
</feature>
<dbReference type="AlphaFoldDB" id="A0A1I7ZN11"/>
<dbReference type="Proteomes" id="UP000095287">
    <property type="component" value="Unplaced"/>
</dbReference>
<dbReference type="WBParaSite" id="L893_g27794.t1">
    <property type="protein sequence ID" value="L893_g27794.t1"/>
    <property type="gene ID" value="L893_g27794"/>
</dbReference>
<organism evidence="2 3">
    <name type="scientific">Steinernema glaseri</name>
    <dbReference type="NCBI Taxonomy" id="37863"/>
    <lineage>
        <taxon>Eukaryota</taxon>
        <taxon>Metazoa</taxon>
        <taxon>Ecdysozoa</taxon>
        <taxon>Nematoda</taxon>
        <taxon>Chromadorea</taxon>
        <taxon>Rhabditida</taxon>
        <taxon>Tylenchina</taxon>
        <taxon>Panagrolaimomorpha</taxon>
        <taxon>Strongyloidoidea</taxon>
        <taxon>Steinernematidae</taxon>
        <taxon>Steinernema</taxon>
    </lineage>
</organism>
<protein>
    <submittedName>
        <fullName evidence="3">RRM domain-containing protein</fullName>
    </submittedName>
</protein>
<name>A0A1I7ZN11_9BILA</name>
<sequence length="458" mass="52161">MFDKLIIECGGSTSAIVGFSCTSAILNVTLRDNLSASALVKRFQEKRTRHELSSAFKNCRVYFNLPGEFRERRQGLLKEVARKNASSDGEKFYVDEFDLTVKSCQKQSGNSVVFDFSKSNLVNIGNANNKFHELVILCGGFIEAIVNVNCPPTRKILIITFRDEISAGRIVQTFQEKKNRDELSPEFKFCRISFNLSKEPQTGRSNGQRVGVNNLHVNEYNFTVPRNPRGETAKPVHCTNIVYFNFYNSKIRVENAENKFRELVVLCGRSTNEIDIADCMPAQKILKITFRSEESASTVLKTFQDWKIRDKLSFEFKSCYIYFHLPKHLQTRRNELYKDLRKTAGYGVENLYVDEYDLKVKKKPAGSRFDSWPGNSPRQSTSRSVRQAAAQDVRHYKSYHVSDFVLIQNTEIECPTLSKVPVVPSKSGVTESSTGQGLPMKTSSTVFYIICYICACRV</sequence>